<dbReference type="Gene3D" id="1.10.530.10">
    <property type="match status" value="1"/>
</dbReference>
<sequence>DTPIDYKNIKYQYAYPLAYADIISDEVSEDLKVDPILAHALIKQESFYQNDIVSKVGAIGLMQLMPYTARDIARTIGVKPPRPYDLMKPEINIKLGVKYMEEVFRRFDNNMINA</sequence>
<dbReference type="InterPro" id="IPR023346">
    <property type="entry name" value="Lysozyme-like_dom_sf"/>
</dbReference>
<evidence type="ECO:0000313" key="3">
    <source>
        <dbReference type="Proteomes" id="UP000230658"/>
    </source>
</evidence>
<dbReference type="PANTHER" id="PTHR37423:SF5">
    <property type="entry name" value="SOLUBLE LYTIC MUREIN TRANSGLYCOSYLASE"/>
    <property type="match status" value="1"/>
</dbReference>
<comment type="caution">
    <text evidence="2">The sequence shown here is derived from an EMBL/GenBank/DDBJ whole genome shotgun (WGS) entry which is preliminary data.</text>
</comment>
<evidence type="ECO:0000259" key="1">
    <source>
        <dbReference type="Pfam" id="PF01464"/>
    </source>
</evidence>
<name>A0A2M7MGM2_9BACT</name>
<proteinExistence type="predicted"/>
<dbReference type="PANTHER" id="PTHR37423">
    <property type="entry name" value="SOLUBLE LYTIC MUREIN TRANSGLYCOSYLASE-RELATED"/>
    <property type="match status" value="1"/>
</dbReference>
<dbReference type="Proteomes" id="UP000230658">
    <property type="component" value="Unassembled WGS sequence"/>
</dbReference>
<dbReference type="AlphaFoldDB" id="A0A2M7MGM2"/>
<dbReference type="SUPFAM" id="SSF53955">
    <property type="entry name" value="Lysozyme-like"/>
    <property type="match status" value="1"/>
</dbReference>
<accession>A0A2M7MGM2</accession>
<dbReference type="EMBL" id="PFJV01000083">
    <property type="protein sequence ID" value="PIX92147.1"/>
    <property type="molecule type" value="Genomic_DNA"/>
</dbReference>
<reference evidence="3" key="1">
    <citation type="submission" date="2017-09" db="EMBL/GenBank/DDBJ databases">
        <title>Depth-based differentiation of microbial function through sediment-hosted aquifers and enrichment of novel symbionts in the deep terrestrial subsurface.</title>
        <authorList>
            <person name="Probst A.J."/>
            <person name="Ladd B."/>
            <person name="Jarett J.K."/>
            <person name="Geller-Mcgrath D.E."/>
            <person name="Sieber C.M.K."/>
            <person name="Emerson J.B."/>
            <person name="Anantharaman K."/>
            <person name="Thomas B.C."/>
            <person name="Malmstrom R."/>
            <person name="Stieglmeier M."/>
            <person name="Klingl A."/>
            <person name="Woyke T."/>
            <person name="Ryan C.M."/>
            <person name="Banfield J.F."/>
        </authorList>
    </citation>
    <scope>NUCLEOTIDE SEQUENCE [LARGE SCALE GENOMIC DNA]</scope>
</reference>
<gene>
    <name evidence="2" type="ORF">COZ26_03400</name>
</gene>
<dbReference type="Pfam" id="PF01464">
    <property type="entry name" value="SLT"/>
    <property type="match status" value="1"/>
</dbReference>
<feature type="non-terminal residue" evidence="2">
    <location>
        <position position="1"/>
    </location>
</feature>
<dbReference type="InterPro" id="IPR008258">
    <property type="entry name" value="Transglycosylase_SLT_dom_1"/>
</dbReference>
<protein>
    <submittedName>
        <fullName evidence="2">Tail length tape measure protein</fullName>
    </submittedName>
</protein>
<organism evidence="2 3">
    <name type="scientific">Candidatus Kuenenbacteria bacterium CG_4_10_14_3_um_filter_39_14</name>
    <dbReference type="NCBI Taxonomy" id="1974614"/>
    <lineage>
        <taxon>Bacteria</taxon>
        <taxon>Candidatus Kueneniibacteriota</taxon>
    </lineage>
</organism>
<feature type="non-terminal residue" evidence="2">
    <location>
        <position position="114"/>
    </location>
</feature>
<evidence type="ECO:0000313" key="2">
    <source>
        <dbReference type="EMBL" id="PIX92147.1"/>
    </source>
</evidence>
<feature type="domain" description="Transglycosylase SLT" evidence="1">
    <location>
        <begin position="29"/>
        <end position="112"/>
    </location>
</feature>